<dbReference type="AlphaFoldDB" id="A0A3A5MMS4"/>
<sequence length="90" mass="9854">MTNYELTPCDTGARFEPKTWVDAEGVSGEETRRPATADDYGRVDFDEFDTTAATVWMEPDGLGGYVLHITAHTEGISIAVDGEYITPHAN</sequence>
<accession>A0A3A5MMS4</accession>
<proteinExistence type="predicted"/>
<protein>
    <submittedName>
        <fullName evidence="1">Uncharacterized protein</fullName>
    </submittedName>
</protein>
<keyword evidence="2" id="KW-1185">Reference proteome</keyword>
<dbReference type="OrthoDB" id="4945643at2"/>
<organism evidence="1 2">
    <name type="scientific">Cryobacterium melibiosiphilum</name>
    <dbReference type="NCBI Taxonomy" id="995039"/>
    <lineage>
        <taxon>Bacteria</taxon>
        <taxon>Bacillati</taxon>
        <taxon>Actinomycetota</taxon>
        <taxon>Actinomycetes</taxon>
        <taxon>Micrococcales</taxon>
        <taxon>Microbacteriaceae</taxon>
        <taxon>Cryobacterium</taxon>
    </lineage>
</organism>
<name>A0A3A5MMS4_9MICO</name>
<evidence type="ECO:0000313" key="2">
    <source>
        <dbReference type="Proteomes" id="UP000272015"/>
    </source>
</evidence>
<dbReference type="EMBL" id="QZVS01000061">
    <property type="protein sequence ID" value="RJT90341.1"/>
    <property type="molecule type" value="Genomic_DNA"/>
</dbReference>
<comment type="caution">
    <text evidence="1">The sequence shown here is derived from an EMBL/GenBank/DDBJ whole genome shotgun (WGS) entry which is preliminary data.</text>
</comment>
<gene>
    <name evidence="1" type="ORF">D6T64_04135</name>
</gene>
<evidence type="ECO:0000313" key="1">
    <source>
        <dbReference type="EMBL" id="RJT90341.1"/>
    </source>
</evidence>
<reference evidence="1 2" key="1">
    <citation type="submission" date="2018-09" db="EMBL/GenBank/DDBJ databases">
        <title>Novel species of Cryobacterium.</title>
        <authorList>
            <person name="Liu Q."/>
            <person name="Xin Y.-H."/>
        </authorList>
    </citation>
    <scope>NUCLEOTIDE SEQUENCE [LARGE SCALE GENOMIC DNA]</scope>
    <source>
        <strain evidence="1 2">Hh39</strain>
    </source>
</reference>
<dbReference type="RefSeq" id="WP_119972045.1">
    <property type="nucleotide sequence ID" value="NZ_JBHSQA010000020.1"/>
</dbReference>
<dbReference type="Proteomes" id="UP000272015">
    <property type="component" value="Unassembled WGS sequence"/>
</dbReference>